<feature type="compositionally biased region" description="Basic and acidic residues" evidence="3">
    <location>
        <begin position="258"/>
        <end position="271"/>
    </location>
</feature>
<keyword evidence="2" id="KW-0736">Signalosome</keyword>
<organism evidence="5 6">
    <name type="scientific">Syncephalastrum racemosum</name>
    <name type="common">Filamentous fungus</name>
    <dbReference type="NCBI Taxonomy" id="13706"/>
    <lineage>
        <taxon>Eukaryota</taxon>
        <taxon>Fungi</taxon>
        <taxon>Fungi incertae sedis</taxon>
        <taxon>Mucoromycota</taxon>
        <taxon>Mucoromycotina</taxon>
        <taxon>Mucoromycetes</taxon>
        <taxon>Mucorales</taxon>
        <taxon>Syncephalastraceae</taxon>
        <taxon>Syncephalastrum</taxon>
    </lineage>
</organism>
<evidence type="ECO:0000313" key="5">
    <source>
        <dbReference type="EMBL" id="ORY98662.1"/>
    </source>
</evidence>
<dbReference type="AlphaFoldDB" id="A0A1X2HI14"/>
<evidence type="ECO:0000256" key="3">
    <source>
        <dbReference type="SAM" id="MobiDB-lite"/>
    </source>
</evidence>
<dbReference type="InterPro" id="IPR000717">
    <property type="entry name" value="PCI_dom"/>
</dbReference>
<evidence type="ECO:0000259" key="4">
    <source>
        <dbReference type="PROSITE" id="PS50250"/>
    </source>
</evidence>
<evidence type="ECO:0000256" key="1">
    <source>
        <dbReference type="ARBA" id="ARBA00008482"/>
    </source>
</evidence>
<gene>
    <name evidence="5" type="ORF">BCR43DRAFT_454882</name>
</gene>
<dbReference type="STRING" id="13706.A0A1X2HI14"/>
<dbReference type="GO" id="GO:0008180">
    <property type="term" value="C:COP9 signalosome"/>
    <property type="evidence" value="ECO:0007669"/>
    <property type="project" value="UniProtKB-KW"/>
</dbReference>
<protein>
    <recommendedName>
        <fullName evidence="4">PCI domain-containing protein</fullName>
    </recommendedName>
</protein>
<feature type="region of interest" description="Disordered" evidence="3">
    <location>
        <begin position="227"/>
        <end position="287"/>
    </location>
</feature>
<dbReference type="PROSITE" id="PS50250">
    <property type="entry name" value="PCI"/>
    <property type="match status" value="1"/>
</dbReference>
<dbReference type="PANTHER" id="PTHR15350">
    <property type="entry name" value="COP9 SIGNALOSOME COMPLEX SUBUNIT 7/DENDRITIC CELL PROTEIN GA17"/>
    <property type="match status" value="1"/>
</dbReference>
<comment type="caution">
    <text evidence="5">The sequence shown here is derived from an EMBL/GenBank/DDBJ whole genome shotgun (WGS) entry which is preliminary data.</text>
</comment>
<reference evidence="5 6" key="1">
    <citation type="submission" date="2016-07" db="EMBL/GenBank/DDBJ databases">
        <title>Pervasive Adenine N6-methylation of Active Genes in Fungi.</title>
        <authorList>
            <consortium name="DOE Joint Genome Institute"/>
            <person name="Mondo S.J."/>
            <person name="Dannebaum R.O."/>
            <person name="Kuo R.C."/>
            <person name="Labutti K."/>
            <person name="Haridas S."/>
            <person name="Kuo A."/>
            <person name="Salamov A."/>
            <person name="Ahrendt S.R."/>
            <person name="Lipzen A."/>
            <person name="Sullivan W."/>
            <person name="Andreopoulos W.B."/>
            <person name="Clum A."/>
            <person name="Lindquist E."/>
            <person name="Daum C."/>
            <person name="Ramamoorthy G.K."/>
            <person name="Gryganskyi A."/>
            <person name="Culley D."/>
            <person name="Magnuson J.K."/>
            <person name="James T.Y."/>
            <person name="O'Malley M.A."/>
            <person name="Stajich J.E."/>
            <person name="Spatafora J.W."/>
            <person name="Visel A."/>
            <person name="Grigoriev I.V."/>
        </authorList>
    </citation>
    <scope>NUCLEOTIDE SEQUENCE [LARGE SCALE GENOMIC DNA]</scope>
    <source>
        <strain evidence="5 6">NRRL 2496</strain>
    </source>
</reference>
<dbReference type="InParanoid" id="A0A1X2HI14"/>
<sequence>MGDANLNLSTSQRLQPFLILAKSVKGAAVSKLIMDALAAPGVYVFSELYQAPTSSRFAAKHGDVVRYNNLLRIFMYGTFSDYTEQASELPELNEVQLTKLKHLSVVTLAERSRTLRYALLQEYLKMSSVRQLEDLIIDAFYQGILRGKLDQRRQVLEVEFALGRDLRPEQLGQTIDTLAQWADVSERVLATIDNRIQAIHDTMNHVLWQRTDHDHKVEQLRQDVKQKKELSIGGSSGQTATAGVRTRRTPASDSMMTDDEHIFPHGSERGGRAKKSRGMKRYMVGHQ</sequence>
<dbReference type="EMBL" id="MCGN01000003">
    <property type="protein sequence ID" value="ORY98662.1"/>
    <property type="molecule type" value="Genomic_DNA"/>
</dbReference>
<evidence type="ECO:0000256" key="2">
    <source>
        <dbReference type="ARBA" id="ARBA00022790"/>
    </source>
</evidence>
<dbReference type="Proteomes" id="UP000242180">
    <property type="component" value="Unassembled WGS sequence"/>
</dbReference>
<evidence type="ECO:0000313" key="6">
    <source>
        <dbReference type="Proteomes" id="UP000242180"/>
    </source>
</evidence>
<name>A0A1X2HI14_SYNRA</name>
<dbReference type="OMA" id="GTYKQFR"/>
<dbReference type="PANTHER" id="PTHR15350:SF5">
    <property type="entry name" value="COP9 SIGNALOSOME COMPLEX SUBUNIT 7"/>
    <property type="match status" value="1"/>
</dbReference>
<dbReference type="SMART" id="SM00088">
    <property type="entry name" value="PINT"/>
    <property type="match status" value="1"/>
</dbReference>
<keyword evidence="6" id="KW-1185">Reference proteome</keyword>
<dbReference type="InterPro" id="IPR045237">
    <property type="entry name" value="COPS7/eIF3m"/>
</dbReference>
<accession>A0A1X2HI14</accession>
<dbReference type="FunCoup" id="A0A1X2HI14">
    <property type="interactions" value="100"/>
</dbReference>
<dbReference type="Pfam" id="PF22061">
    <property type="entry name" value="CSN7_HB_subdom"/>
    <property type="match status" value="1"/>
</dbReference>
<proteinExistence type="inferred from homology"/>
<dbReference type="OrthoDB" id="10265275at2759"/>
<comment type="similarity">
    <text evidence="1">Belongs to the CSN7/EIF3M family. CSN7 subfamily.</text>
</comment>
<feature type="domain" description="PCI" evidence="4">
    <location>
        <begin position="1"/>
        <end position="163"/>
    </location>
</feature>
<dbReference type="Pfam" id="PF01399">
    <property type="entry name" value="PCI"/>
    <property type="match status" value="1"/>
</dbReference>